<dbReference type="AlphaFoldDB" id="A0A0U2V6Y6"/>
<keyword evidence="1" id="KW-1133">Transmembrane helix</keyword>
<organism evidence="2">
    <name type="scientific">Pseudodiaptomus poplesia</name>
    <dbReference type="NCBI Taxonomy" id="213370"/>
    <lineage>
        <taxon>Eukaryota</taxon>
        <taxon>Metazoa</taxon>
        <taxon>Ecdysozoa</taxon>
        <taxon>Arthropoda</taxon>
        <taxon>Crustacea</taxon>
        <taxon>Multicrustacea</taxon>
        <taxon>Hexanauplia</taxon>
        <taxon>Copepoda</taxon>
        <taxon>Calanoida</taxon>
        <taxon>Pseudodiaptomidae</taxon>
        <taxon>Pseudodiaptomus</taxon>
    </lineage>
</organism>
<keyword evidence="1" id="KW-0472">Membrane</keyword>
<reference evidence="2" key="1">
    <citation type="journal article" date="2015" name="Sci. Rep.">
        <title>Spliced leader RNA trans-splicing discovered in copepods.</title>
        <authorList>
            <person name="Yang F."/>
            <person name="Xu D."/>
            <person name="Zhuang Y."/>
            <person name="Yi X."/>
            <person name="Huang Y."/>
            <person name="Chen H."/>
            <person name="Lin S."/>
            <person name="Campbell D.A."/>
            <person name="Sturm N.R."/>
            <person name="Liu G."/>
            <person name="Zhang H."/>
        </authorList>
    </citation>
    <scope>NUCLEOTIDE SEQUENCE</scope>
</reference>
<protein>
    <submittedName>
        <fullName evidence="2">Cg4702-like protein</fullName>
    </submittedName>
</protein>
<feature type="transmembrane region" description="Helical" evidence="1">
    <location>
        <begin position="6"/>
        <end position="25"/>
    </location>
</feature>
<dbReference type="PROSITE" id="PS51257">
    <property type="entry name" value="PROKAR_LIPOPROTEIN"/>
    <property type="match status" value="1"/>
</dbReference>
<evidence type="ECO:0000313" key="2">
    <source>
        <dbReference type="EMBL" id="ALS04709.1"/>
    </source>
</evidence>
<proteinExistence type="evidence at transcript level"/>
<name>A0A0U2V6Y6_9MAXI</name>
<dbReference type="EMBL" id="KT754875">
    <property type="protein sequence ID" value="ALS04709.1"/>
    <property type="molecule type" value="mRNA"/>
</dbReference>
<accession>A0A0U2V6Y6</accession>
<sequence length="197" mass="21538">MRHQGLYVLYATLVFTSCFISGYSLPQQRMSADQFARKFGSGPTDNDIISNSIDEEIAVAKEEKGLMATLIEIGTRILPVILKEFSGLTGPSQTDRVDHIDLNGEDPFTMKNILVLGMKIFLAVFSGSSTNQKSDEGVGSPVIQMVMEAIIGALLGSSAKDRSEVDIMAKQATEIVHHLIDLIQVLQESLGNERSLY</sequence>
<keyword evidence="1" id="KW-0812">Transmembrane</keyword>
<evidence type="ECO:0000256" key="1">
    <source>
        <dbReference type="SAM" id="Phobius"/>
    </source>
</evidence>